<accession>A0A318S5U7</accession>
<organism evidence="2 3">
    <name type="scientific">Deinococcus yavapaiensis KR-236</name>
    <dbReference type="NCBI Taxonomy" id="694435"/>
    <lineage>
        <taxon>Bacteria</taxon>
        <taxon>Thermotogati</taxon>
        <taxon>Deinococcota</taxon>
        <taxon>Deinococci</taxon>
        <taxon>Deinococcales</taxon>
        <taxon>Deinococcaceae</taxon>
        <taxon>Deinococcus</taxon>
    </lineage>
</organism>
<reference evidence="2 3" key="1">
    <citation type="submission" date="2018-06" db="EMBL/GenBank/DDBJ databases">
        <title>Genomic Encyclopedia of Type Strains, Phase IV (KMG-IV): sequencing the most valuable type-strain genomes for metagenomic binning, comparative biology and taxonomic classification.</title>
        <authorList>
            <person name="Goeker M."/>
        </authorList>
    </citation>
    <scope>NUCLEOTIDE SEQUENCE [LARGE SCALE GENOMIC DNA]</scope>
    <source>
        <strain evidence="2 3">DSM 18048</strain>
    </source>
</reference>
<feature type="region of interest" description="Disordered" evidence="1">
    <location>
        <begin position="93"/>
        <end position="126"/>
    </location>
</feature>
<gene>
    <name evidence="2" type="ORF">DES52_107193</name>
</gene>
<evidence type="ECO:0000313" key="3">
    <source>
        <dbReference type="Proteomes" id="UP000248326"/>
    </source>
</evidence>
<proteinExistence type="predicted"/>
<dbReference type="GO" id="GO:0046872">
    <property type="term" value="F:metal ion binding"/>
    <property type="evidence" value="ECO:0007669"/>
    <property type="project" value="InterPro"/>
</dbReference>
<dbReference type="InterPro" id="IPR003735">
    <property type="entry name" value="Metal_Tscrpt_repr"/>
</dbReference>
<evidence type="ECO:0000313" key="2">
    <source>
        <dbReference type="EMBL" id="PYE53935.1"/>
    </source>
</evidence>
<dbReference type="GO" id="GO:0045892">
    <property type="term" value="P:negative regulation of DNA-templated transcription"/>
    <property type="evidence" value="ECO:0007669"/>
    <property type="project" value="UniProtKB-ARBA"/>
</dbReference>
<dbReference type="RefSeq" id="WP_342767079.1">
    <property type="nucleotide sequence ID" value="NZ_QJSX01000007.1"/>
</dbReference>
<feature type="compositionally biased region" description="Polar residues" evidence="1">
    <location>
        <begin position="1"/>
        <end position="10"/>
    </location>
</feature>
<comment type="caution">
    <text evidence="2">The sequence shown here is derived from an EMBL/GenBank/DDBJ whole genome shotgun (WGS) entry which is preliminary data.</text>
</comment>
<dbReference type="GO" id="GO:0003677">
    <property type="term" value="F:DNA binding"/>
    <property type="evidence" value="ECO:0007669"/>
    <property type="project" value="InterPro"/>
</dbReference>
<feature type="compositionally biased region" description="Basic and acidic residues" evidence="1">
    <location>
        <begin position="114"/>
        <end position="126"/>
    </location>
</feature>
<sequence length="126" mass="13506">MATDATTFETDLTPRGESCDAHTEPHPCMFEDAREKAPRRLAIARGQLESVRVSLDHPAAYCVDVLKQLKAIQGELDGAATGDLLGCTSPLPTSVATSRKSATNSWKSSSTPDVLHDKVNLDGRQA</sequence>
<name>A0A318S5U7_9DEIO</name>
<feature type="compositionally biased region" description="Basic and acidic residues" evidence="1">
    <location>
        <begin position="12"/>
        <end position="26"/>
    </location>
</feature>
<evidence type="ECO:0000256" key="1">
    <source>
        <dbReference type="SAM" id="MobiDB-lite"/>
    </source>
</evidence>
<dbReference type="AlphaFoldDB" id="A0A318S5U7"/>
<dbReference type="EMBL" id="QJSX01000007">
    <property type="protein sequence ID" value="PYE53935.1"/>
    <property type="molecule type" value="Genomic_DNA"/>
</dbReference>
<dbReference type="InterPro" id="IPR038390">
    <property type="entry name" value="Metal_Tscrpt_repr_sf"/>
</dbReference>
<protein>
    <submittedName>
        <fullName evidence="2">Metal-sensitive transcriptional repressor</fullName>
    </submittedName>
</protein>
<feature type="region of interest" description="Disordered" evidence="1">
    <location>
        <begin position="1"/>
        <end position="26"/>
    </location>
</feature>
<keyword evidence="3" id="KW-1185">Reference proteome</keyword>
<dbReference type="Gene3D" id="1.20.58.1000">
    <property type="entry name" value="Metal-sensitive repressor, helix protomer"/>
    <property type="match status" value="1"/>
</dbReference>
<dbReference type="Pfam" id="PF02583">
    <property type="entry name" value="Trns_repr_metal"/>
    <property type="match status" value="1"/>
</dbReference>
<dbReference type="Proteomes" id="UP000248326">
    <property type="component" value="Unassembled WGS sequence"/>
</dbReference>
<feature type="compositionally biased region" description="Polar residues" evidence="1">
    <location>
        <begin position="93"/>
        <end position="112"/>
    </location>
</feature>